<evidence type="ECO:0000313" key="4">
    <source>
        <dbReference type="Proteomes" id="UP000324748"/>
    </source>
</evidence>
<reference evidence="4 5" key="1">
    <citation type="submission" date="2019-05" db="EMBL/GenBank/DDBJ databases">
        <title>Emergence of the Ug99 lineage of the wheat stem rust pathogen through somatic hybridization.</title>
        <authorList>
            <person name="Li F."/>
            <person name="Upadhyaya N.M."/>
            <person name="Sperschneider J."/>
            <person name="Matny O."/>
            <person name="Nguyen-Phuc H."/>
            <person name="Mago R."/>
            <person name="Raley C."/>
            <person name="Miller M.E."/>
            <person name="Silverstein K.A.T."/>
            <person name="Henningsen E."/>
            <person name="Hirsch C.D."/>
            <person name="Visser B."/>
            <person name="Pretorius Z.A."/>
            <person name="Steffenson B.J."/>
            <person name="Schwessinger B."/>
            <person name="Dodds P.N."/>
            <person name="Figueroa M."/>
        </authorList>
    </citation>
    <scope>NUCLEOTIDE SEQUENCE [LARGE SCALE GENOMIC DNA]</scope>
    <source>
        <strain evidence="2">21-0</strain>
        <strain evidence="3 5">Ug99</strain>
    </source>
</reference>
<dbReference type="OrthoDB" id="2510958at2759"/>
<proteinExistence type="predicted"/>
<feature type="region of interest" description="Disordered" evidence="1">
    <location>
        <begin position="39"/>
        <end position="86"/>
    </location>
</feature>
<evidence type="ECO:0000313" key="3">
    <source>
        <dbReference type="EMBL" id="KAA1120762.1"/>
    </source>
</evidence>
<feature type="region of interest" description="Disordered" evidence="1">
    <location>
        <begin position="151"/>
        <end position="170"/>
    </location>
</feature>
<sequence length="312" mass="34488">MRQNLAQESSNCVLGGMHSNNSSQIDFFCLPGDDGVEPHAGGKGSHFGALEEANPPSQKSASNPQTAQRKGKRQADKEKSGLMVRRDTRRFRPFPTRRSWRLRRPVYIDLEREDTPEPRAGAPHDAGRHISEPVVVERAHEELMAAGQLPVANPNIQPPESPTNTTRANSNLAVNLPGSLAPPNADSNSNHLHVFEGNNPRRMPPAPTLAQPNANPFVARVPFPPARAAMEAVAMETYLNIAHIPRDDLRTRSRLLVHGIGHWTFFRATNEAELTRLGFPLGIARLLCEGVARLEAFREEMEREGIEMSPIL</sequence>
<evidence type="ECO:0000313" key="2">
    <source>
        <dbReference type="EMBL" id="KAA1095567.1"/>
    </source>
</evidence>
<dbReference type="EMBL" id="VDEP01000241">
    <property type="protein sequence ID" value="KAA1120762.1"/>
    <property type="molecule type" value="Genomic_DNA"/>
</dbReference>
<evidence type="ECO:0000313" key="5">
    <source>
        <dbReference type="Proteomes" id="UP000325313"/>
    </source>
</evidence>
<dbReference type="EMBL" id="VSWC01000070">
    <property type="protein sequence ID" value="KAA1095567.1"/>
    <property type="molecule type" value="Genomic_DNA"/>
</dbReference>
<evidence type="ECO:0000256" key="1">
    <source>
        <dbReference type="SAM" id="MobiDB-lite"/>
    </source>
</evidence>
<feature type="compositionally biased region" description="Basic and acidic residues" evidence="1">
    <location>
        <begin position="73"/>
        <end position="86"/>
    </location>
</feature>
<name>A0A5B0R5J4_PUCGR</name>
<comment type="caution">
    <text evidence="3">The sequence shown here is derived from an EMBL/GenBank/DDBJ whole genome shotgun (WGS) entry which is preliminary data.</text>
</comment>
<dbReference type="Proteomes" id="UP000325313">
    <property type="component" value="Unassembled WGS sequence"/>
</dbReference>
<organism evidence="3 5">
    <name type="scientific">Puccinia graminis f. sp. tritici</name>
    <dbReference type="NCBI Taxonomy" id="56615"/>
    <lineage>
        <taxon>Eukaryota</taxon>
        <taxon>Fungi</taxon>
        <taxon>Dikarya</taxon>
        <taxon>Basidiomycota</taxon>
        <taxon>Pucciniomycotina</taxon>
        <taxon>Pucciniomycetes</taxon>
        <taxon>Pucciniales</taxon>
        <taxon>Pucciniaceae</taxon>
        <taxon>Puccinia</taxon>
    </lineage>
</organism>
<accession>A0A5B0R5J4</accession>
<feature type="compositionally biased region" description="Polar residues" evidence="1">
    <location>
        <begin position="55"/>
        <end position="68"/>
    </location>
</feature>
<protein>
    <submittedName>
        <fullName evidence="3">Uncharacterized protein</fullName>
    </submittedName>
</protein>
<keyword evidence="4" id="KW-1185">Reference proteome</keyword>
<gene>
    <name evidence="2" type="ORF">PGT21_000729</name>
    <name evidence="3" type="ORF">PGTUg99_012293</name>
</gene>
<dbReference type="Proteomes" id="UP000324748">
    <property type="component" value="Unassembled WGS sequence"/>
</dbReference>
<dbReference type="AlphaFoldDB" id="A0A5B0R5J4"/>